<accession>A0A480APA1</accession>
<proteinExistence type="predicted"/>
<sequence>MARRPTTALPAHSSGGTLSISARREVSAMQASGGSAWGAIVAAAAAAPACTAAQTVGGRASPAPAAAPAGNGYAGAPSQ</sequence>
<dbReference type="Proteomes" id="UP000301751">
    <property type="component" value="Unassembled WGS sequence"/>
</dbReference>
<dbReference type="AlphaFoldDB" id="A0A480APA1"/>
<organism evidence="2 3">
    <name type="scientific">Pseudaquabacterium pictum</name>
    <dbReference type="NCBI Taxonomy" id="2315236"/>
    <lineage>
        <taxon>Bacteria</taxon>
        <taxon>Pseudomonadati</taxon>
        <taxon>Pseudomonadota</taxon>
        <taxon>Betaproteobacteria</taxon>
        <taxon>Burkholderiales</taxon>
        <taxon>Sphaerotilaceae</taxon>
        <taxon>Pseudaquabacterium</taxon>
    </lineage>
</organism>
<comment type="caution">
    <text evidence="2">The sequence shown here is derived from an EMBL/GenBank/DDBJ whole genome shotgun (WGS) entry which is preliminary data.</text>
</comment>
<reference evidence="3" key="1">
    <citation type="submission" date="2019-03" db="EMBL/GenBank/DDBJ databases">
        <title>Aquabacterium pictum sp.nov., the first bacteriochlorophyll a-containing freshwater bacterium in the genus Aquabacterium of the class Betaproteobacteria.</title>
        <authorList>
            <person name="Hirose S."/>
            <person name="Tank M."/>
            <person name="Hara E."/>
            <person name="Tamaki H."/>
            <person name="Takaichi S."/>
            <person name="Haruta S."/>
            <person name="Hanada S."/>
        </authorList>
    </citation>
    <scope>NUCLEOTIDE SEQUENCE [LARGE SCALE GENOMIC DNA]</scope>
    <source>
        <strain evidence="3">W35</strain>
    </source>
</reference>
<evidence type="ECO:0000313" key="2">
    <source>
        <dbReference type="EMBL" id="GCL62197.1"/>
    </source>
</evidence>
<evidence type="ECO:0000256" key="1">
    <source>
        <dbReference type="SAM" id="MobiDB-lite"/>
    </source>
</evidence>
<evidence type="ECO:0000313" key="3">
    <source>
        <dbReference type="Proteomes" id="UP000301751"/>
    </source>
</evidence>
<protein>
    <submittedName>
        <fullName evidence="2">Uncharacterized protein</fullName>
    </submittedName>
</protein>
<keyword evidence="3" id="KW-1185">Reference proteome</keyword>
<dbReference type="EMBL" id="BJCL01000002">
    <property type="protein sequence ID" value="GCL62197.1"/>
    <property type="molecule type" value="Genomic_DNA"/>
</dbReference>
<feature type="region of interest" description="Disordered" evidence="1">
    <location>
        <begin position="53"/>
        <end position="79"/>
    </location>
</feature>
<gene>
    <name evidence="2" type="ORF">AQPW35_12780</name>
</gene>
<name>A0A480APA1_9BURK</name>